<dbReference type="InterPro" id="IPR006694">
    <property type="entry name" value="Fatty_acid_hydroxylase"/>
</dbReference>
<dbReference type="EMBL" id="VRTY01000007">
    <property type="protein sequence ID" value="TXK51900.1"/>
    <property type="molecule type" value="Genomic_DNA"/>
</dbReference>
<evidence type="ECO:0000256" key="5">
    <source>
        <dbReference type="ARBA" id="ARBA00023098"/>
    </source>
</evidence>
<evidence type="ECO:0000256" key="3">
    <source>
        <dbReference type="ARBA" id="ARBA00022989"/>
    </source>
</evidence>
<dbReference type="PANTHER" id="PTHR21624">
    <property type="entry name" value="STEROL DESATURASE-RELATED PROTEIN"/>
    <property type="match status" value="1"/>
</dbReference>
<protein>
    <submittedName>
        <fullName evidence="9">Sterol desaturase family protein</fullName>
    </submittedName>
</protein>
<feature type="transmembrane region" description="Helical" evidence="7">
    <location>
        <begin position="52"/>
        <end position="79"/>
    </location>
</feature>
<evidence type="ECO:0000256" key="7">
    <source>
        <dbReference type="SAM" id="Phobius"/>
    </source>
</evidence>
<evidence type="ECO:0000256" key="1">
    <source>
        <dbReference type="ARBA" id="ARBA00004127"/>
    </source>
</evidence>
<evidence type="ECO:0000256" key="4">
    <source>
        <dbReference type="ARBA" id="ARBA00023002"/>
    </source>
</evidence>
<dbReference type="Proteomes" id="UP000321926">
    <property type="component" value="Unassembled WGS sequence"/>
</dbReference>
<dbReference type="PANTHER" id="PTHR21624:SF1">
    <property type="entry name" value="ALKYLGLYCEROL MONOOXYGENASE"/>
    <property type="match status" value="1"/>
</dbReference>
<keyword evidence="5" id="KW-0443">Lipid metabolism</keyword>
<feature type="transmembrane region" description="Helical" evidence="7">
    <location>
        <begin position="91"/>
        <end position="108"/>
    </location>
</feature>
<comment type="subcellular location">
    <subcellularLocation>
        <location evidence="1">Endomembrane system</location>
        <topology evidence="1">Multi-pass membrane protein</topology>
    </subcellularLocation>
</comment>
<dbReference type="GO" id="GO:0006643">
    <property type="term" value="P:membrane lipid metabolic process"/>
    <property type="evidence" value="ECO:0007669"/>
    <property type="project" value="TreeGrafter"/>
</dbReference>
<keyword evidence="6 7" id="KW-0472">Membrane</keyword>
<keyword evidence="4" id="KW-0560">Oxidoreductase</keyword>
<dbReference type="AlphaFoldDB" id="A0A5C8KAG4"/>
<evidence type="ECO:0000313" key="10">
    <source>
        <dbReference type="Proteomes" id="UP000321926"/>
    </source>
</evidence>
<comment type="caution">
    <text evidence="9">The sequence shown here is derived from an EMBL/GenBank/DDBJ whole genome shotgun (WGS) entry which is preliminary data.</text>
</comment>
<name>A0A5C8KAG4_9BACT</name>
<dbReference type="RefSeq" id="WP_147920268.1">
    <property type="nucleotide sequence ID" value="NZ_VRTY01000007.1"/>
</dbReference>
<feature type="transmembrane region" description="Helical" evidence="7">
    <location>
        <begin position="147"/>
        <end position="176"/>
    </location>
</feature>
<evidence type="ECO:0000256" key="2">
    <source>
        <dbReference type="ARBA" id="ARBA00022692"/>
    </source>
</evidence>
<dbReference type="GO" id="GO:0012505">
    <property type="term" value="C:endomembrane system"/>
    <property type="evidence" value="ECO:0007669"/>
    <property type="project" value="UniProtKB-SubCell"/>
</dbReference>
<evidence type="ECO:0000259" key="8">
    <source>
        <dbReference type="Pfam" id="PF04116"/>
    </source>
</evidence>
<evidence type="ECO:0000256" key="6">
    <source>
        <dbReference type="ARBA" id="ARBA00023136"/>
    </source>
</evidence>
<organism evidence="9 10">
    <name type="scientific">Pontibacter qinzhouensis</name>
    <dbReference type="NCBI Taxonomy" id="2603253"/>
    <lineage>
        <taxon>Bacteria</taxon>
        <taxon>Pseudomonadati</taxon>
        <taxon>Bacteroidota</taxon>
        <taxon>Cytophagia</taxon>
        <taxon>Cytophagales</taxon>
        <taxon>Hymenobacteraceae</taxon>
        <taxon>Pontibacter</taxon>
    </lineage>
</organism>
<dbReference type="GO" id="GO:0016020">
    <property type="term" value="C:membrane"/>
    <property type="evidence" value="ECO:0007669"/>
    <property type="project" value="GOC"/>
</dbReference>
<accession>A0A5C8KAG4</accession>
<keyword evidence="10" id="KW-1185">Reference proteome</keyword>
<keyword evidence="2 7" id="KW-0812">Transmembrane</keyword>
<feature type="domain" description="Fatty acid hydroxylase" evidence="8">
    <location>
        <begin position="94"/>
        <end position="227"/>
    </location>
</feature>
<dbReference type="GO" id="GO:0008610">
    <property type="term" value="P:lipid biosynthetic process"/>
    <property type="evidence" value="ECO:0007669"/>
    <property type="project" value="InterPro"/>
</dbReference>
<dbReference type="Pfam" id="PF04116">
    <property type="entry name" value="FA_hydroxylase"/>
    <property type="match status" value="1"/>
</dbReference>
<reference evidence="9 10" key="1">
    <citation type="submission" date="2019-08" db="EMBL/GenBank/DDBJ databases">
        <authorList>
            <person name="Shi S."/>
        </authorList>
    </citation>
    <scope>NUCLEOTIDE SEQUENCE [LARGE SCALE GENOMIC DNA]</scope>
    <source>
        <strain evidence="9 10">GY10130</strain>
    </source>
</reference>
<dbReference type="InterPro" id="IPR051689">
    <property type="entry name" value="Sterol_desaturase/TMEM195"/>
</dbReference>
<dbReference type="GO" id="GO:0005506">
    <property type="term" value="F:iron ion binding"/>
    <property type="evidence" value="ECO:0007669"/>
    <property type="project" value="InterPro"/>
</dbReference>
<dbReference type="OrthoDB" id="9770329at2"/>
<proteinExistence type="predicted"/>
<feature type="transmembrane region" description="Helical" evidence="7">
    <location>
        <begin position="20"/>
        <end position="40"/>
    </location>
</feature>
<dbReference type="GO" id="GO:0050479">
    <property type="term" value="F:glyceryl-ether monooxygenase activity"/>
    <property type="evidence" value="ECO:0007669"/>
    <property type="project" value="TreeGrafter"/>
</dbReference>
<evidence type="ECO:0000313" key="9">
    <source>
        <dbReference type="EMBL" id="TXK51900.1"/>
    </source>
</evidence>
<keyword evidence="3 7" id="KW-1133">Transmembrane helix</keyword>
<sequence>MNKELITFDQLDGLNDLTIMHYAAPLIVISVVAEWLVGVYKKKNYYHKKDFLAALTIGGVNAVIGGAMKIFLFSIAMYIYNIVPWAMPRVWWGFLVCFIAVDFCRYWAHRIAHEQRFWWATHVTHHSSAKMNFSVSFRTGWTNQIKFVFFIPVPLIGIDPFTFFVCHQIAVLYQFWIHTELIRKMPAAFEYIFVTPSHHRAHHGSNPQYIDKNYGSTLIIWDRMFGTFEAEEEKPIYGLTTPVTSYNPVYLVFHEYIDIWRDLKHATSAKEVFQLLFKPPGTLVTEQQRQEAEAKNRLVTPATAPIQHVAPQHDQEVVLAK</sequence>
<gene>
    <name evidence="9" type="ORF">FVR03_02905</name>
</gene>